<organism evidence="3 4">
    <name type="scientific">Enterococcus rivorum</name>
    <dbReference type="NCBI Taxonomy" id="762845"/>
    <lineage>
        <taxon>Bacteria</taxon>
        <taxon>Bacillati</taxon>
        <taxon>Bacillota</taxon>
        <taxon>Bacilli</taxon>
        <taxon>Lactobacillales</taxon>
        <taxon>Enterococcaceae</taxon>
        <taxon>Enterococcus</taxon>
    </lineage>
</organism>
<feature type="region of interest" description="Disordered" evidence="2">
    <location>
        <begin position="284"/>
        <end position="391"/>
    </location>
</feature>
<evidence type="ECO:0000313" key="4">
    <source>
        <dbReference type="Proteomes" id="UP000095256"/>
    </source>
</evidence>
<dbReference type="OrthoDB" id="2195324at2"/>
<feature type="compositionally biased region" description="Polar residues" evidence="2">
    <location>
        <begin position="285"/>
        <end position="308"/>
    </location>
</feature>
<keyword evidence="4" id="KW-1185">Reference proteome</keyword>
<protein>
    <submittedName>
        <fullName evidence="3">Uncharacterized protein</fullName>
    </submittedName>
</protein>
<feature type="coiled-coil region" evidence="1">
    <location>
        <begin position="242"/>
        <end position="280"/>
    </location>
</feature>
<comment type="caution">
    <text evidence="3">The sequence shown here is derived from an EMBL/GenBank/DDBJ whole genome shotgun (WGS) entry which is preliminary data.</text>
</comment>
<evidence type="ECO:0000256" key="2">
    <source>
        <dbReference type="SAM" id="MobiDB-lite"/>
    </source>
</evidence>
<evidence type="ECO:0000313" key="3">
    <source>
        <dbReference type="EMBL" id="OEH83530.1"/>
    </source>
</evidence>
<name>A0A1E5L085_9ENTE</name>
<sequence length="431" mass="45672">MKLVEQIKGLSKSKKILLTAVTVLAVGGIGGTVYANEQSKQKLAEAQETVNKATGELKELNKDINKLFDSKDPNFLVKGVTEGQVDELKSKTDPIFIVAEEKNKKIDFSEYNREKMSTVESMDKLETAFKTQSAINNLYKKDKETLAMNGSDVKKDLPIVDDLKTETVETTKKEFFKQDSKVPYEKVVNELILNTENQLKQIAVAKQAVVKVFKDNKVISTDSKLYDAAKVETDKIKNEKAKKELADQLTKVKADIDKKAKEAEEKKKAEEVKKVAEQTKVAEQNVAQQAQGNVTNNNSGATGGNESNTGGGYPTDNATGGGGNQGGGSGNTGGEPSNPNAGGGSGNTGGEPSNPNAGGGAGGGSGNESTGGGQVAPPTNQHGPQCEQPGLYPSYAAAQAAGFDAGANRVRVKAVYCEHGVIVGYTYEITG</sequence>
<accession>A0A1E5L085</accession>
<proteinExistence type="predicted"/>
<dbReference type="STRING" id="762845.BCR26_08600"/>
<gene>
    <name evidence="3" type="ORF">BCR26_08600</name>
</gene>
<evidence type="ECO:0000256" key="1">
    <source>
        <dbReference type="SAM" id="Coils"/>
    </source>
</evidence>
<reference evidence="3 4" key="1">
    <citation type="submission" date="2016-09" db="EMBL/GenBank/DDBJ databases">
        <authorList>
            <person name="Capua I."/>
            <person name="De Benedictis P."/>
            <person name="Joannis T."/>
            <person name="Lombin L.H."/>
            <person name="Cattoli G."/>
        </authorList>
    </citation>
    <scope>NUCLEOTIDE SEQUENCE [LARGE SCALE GENOMIC DNA]</scope>
    <source>
        <strain evidence="3 4">LMG 25899</strain>
    </source>
</reference>
<dbReference type="EMBL" id="MIEK01000005">
    <property type="protein sequence ID" value="OEH83530.1"/>
    <property type="molecule type" value="Genomic_DNA"/>
</dbReference>
<dbReference type="Proteomes" id="UP000095256">
    <property type="component" value="Unassembled WGS sequence"/>
</dbReference>
<dbReference type="RefSeq" id="WP_069697403.1">
    <property type="nucleotide sequence ID" value="NZ_JAGGMA010000012.1"/>
</dbReference>
<keyword evidence="1" id="KW-0175">Coiled coil</keyword>
<feature type="compositionally biased region" description="Gly residues" evidence="2">
    <location>
        <begin position="357"/>
        <end position="374"/>
    </location>
</feature>
<feature type="coiled-coil region" evidence="1">
    <location>
        <begin position="36"/>
        <end position="70"/>
    </location>
</feature>
<dbReference type="AlphaFoldDB" id="A0A1E5L085"/>
<feature type="compositionally biased region" description="Gly residues" evidence="2">
    <location>
        <begin position="309"/>
        <end position="333"/>
    </location>
</feature>